<protein>
    <submittedName>
        <fullName evidence="1">Uncharacterized protein</fullName>
    </submittedName>
</protein>
<dbReference type="Proteomes" id="UP000251960">
    <property type="component" value="Chromosome 1"/>
</dbReference>
<name>A0A317YJP4_MAIZE</name>
<sequence length="77" mass="8616">STKAILKGRPGAVVRAVAQSHQVTVYPFPDPLMWRPPALGLPFLSLLYKYVQPIIYKMTYNLSVITKGNTFITDKPP</sequence>
<organism evidence="1">
    <name type="scientific">Zea mays</name>
    <name type="common">Maize</name>
    <dbReference type="NCBI Taxonomy" id="4577"/>
    <lineage>
        <taxon>Eukaryota</taxon>
        <taxon>Viridiplantae</taxon>
        <taxon>Streptophyta</taxon>
        <taxon>Embryophyta</taxon>
        <taxon>Tracheophyta</taxon>
        <taxon>Spermatophyta</taxon>
        <taxon>Magnoliopsida</taxon>
        <taxon>Liliopsida</taxon>
        <taxon>Poales</taxon>
        <taxon>Poaceae</taxon>
        <taxon>PACMAD clade</taxon>
        <taxon>Panicoideae</taxon>
        <taxon>Andropogonodae</taxon>
        <taxon>Andropogoneae</taxon>
        <taxon>Tripsacinae</taxon>
        <taxon>Zea</taxon>
    </lineage>
</organism>
<gene>
    <name evidence="1" type="ORF">Zm00014a_025660</name>
</gene>
<dbReference type="EMBL" id="NCVQ01000001">
    <property type="protein sequence ID" value="PWZ58928.1"/>
    <property type="molecule type" value="Genomic_DNA"/>
</dbReference>
<evidence type="ECO:0000313" key="1">
    <source>
        <dbReference type="EMBL" id="PWZ58928.1"/>
    </source>
</evidence>
<feature type="non-terminal residue" evidence="1">
    <location>
        <position position="1"/>
    </location>
</feature>
<comment type="caution">
    <text evidence="1">The sequence shown here is derived from an EMBL/GenBank/DDBJ whole genome shotgun (WGS) entry which is preliminary data.</text>
</comment>
<reference evidence="1" key="1">
    <citation type="journal article" date="2018" name="Nat. Genet.">
        <title>Extensive intraspecific gene order and gene structural variations between Mo17 and other maize genomes.</title>
        <authorList>
            <person name="Sun S."/>
            <person name="Zhou Y."/>
            <person name="Chen J."/>
            <person name="Shi J."/>
            <person name="Zhao H."/>
            <person name="Zhao H."/>
            <person name="Song W."/>
            <person name="Zhang M."/>
            <person name="Cui Y."/>
            <person name="Dong X."/>
            <person name="Liu H."/>
            <person name="Ma X."/>
            <person name="Jiao Y."/>
            <person name="Wang B."/>
            <person name="Wei X."/>
            <person name="Stein J.C."/>
            <person name="Glaubitz J.C."/>
            <person name="Lu F."/>
            <person name="Yu G."/>
            <person name="Liang C."/>
            <person name="Fengler K."/>
            <person name="Li B."/>
            <person name="Rafalski A."/>
            <person name="Schnable P.S."/>
            <person name="Ware D.H."/>
            <person name="Buckler E.S."/>
            <person name="Lai J."/>
        </authorList>
    </citation>
    <scope>NUCLEOTIDE SEQUENCE [LARGE SCALE GENOMIC DNA]</scope>
    <source>
        <tissue evidence="1">Seedling</tissue>
    </source>
</reference>
<dbReference type="AlphaFoldDB" id="A0A317YJP4"/>
<proteinExistence type="predicted"/>
<accession>A0A317YJP4</accession>